<name>A0A0W0TTP0_9GAMM</name>
<reference evidence="3 4" key="1">
    <citation type="submission" date="2015-11" db="EMBL/GenBank/DDBJ databases">
        <title>Genomic analysis of 38 Legionella species identifies large and diverse effector repertoires.</title>
        <authorList>
            <person name="Burstein D."/>
            <person name="Amaro F."/>
            <person name="Zusman T."/>
            <person name="Lifshitz Z."/>
            <person name="Cohen O."/>
            <person name="Gilbert J.A."/>
            <person name="Pupko T."/>
            <person name="Shuman H.A."/>
            <person name="Segal G."/>
        </authorList>
    </citation>
    <scope>NUCLEOTIDE SEQUENCE [LARGE SCALE GENOMIC DNA]</scope>
    <source>
        <strain evidence="3 4">ATCC 49504</strain>
    </source>
</reference>
<dbReference type="RefSeq" id="WP_028386262.1">
    <property type="nucleotide sequence ID" value="NZ_CAAAHN010000013.1"/>
</dbReference>
<dbReference type="SUPFAM" id="SSF56784">
    <property type="entry name" value="HAD-like"/>
    <property type="match status" value="1"/>
</dbReference>
<dbReference type="InterPro" id="IPR036412">
    <property type="entry name" value="HAD-like_sf"/>
</dbReference>
<evidence type="ECO:0000313" key="3">
    <source>
        <dbReference type="EMBL" id="KTC98808.1"/>
    </source>
</evidence>
<evidence type="ECO:0000256" key="1">
    <source>
        <dbReference type="ARBA" id="ARBA00022729"/>
    </source>
</evidence>
<dbReference type="InterPro" id="IPR022565">
    <property type="entry name" value="DUF2608"/>
</dbReference>
<dbReference type="PATRIC" id="fig|45065.4.peg.1622"/>
<proteinExistence type="predicted"/>
<dbReference type="InterPro" id="IPR023214">
    <property type="entry name" value="HAD_sf"/>
</dbReference>
<organism evidence="3 4">
    <name type="scientific">Legionella geestiana</name>
    <dbReference type="NCBI Taxonomy" id="45065"/>
    <lineage>
        <taxon>Bacteria</taxon>
        <taxon>Pseudomonadati</taxon>
        <taxon>Pseudomonadota</taxon>
        <taxon>Gammaproteobacteria</taxon>
        <taxon>Legionellales</taxon>
        <taxon>Legionellaceae</taxon>
        <taxon>Legionella</taxon>
    </lineage>
</organism>
<feature type="chain" id="PRO_5006913398" description="DUF2608 domain-containing protein" evidence="2">
    <location>
        <begin position="19"/>
        <end position="279"/>
    </location>
</feature>
<keyword evidence="4" id="KW-1185">Reference proteome</keyword>
<feature type="signal peptide" evidence="2">
    <location>
        <begin position="1"/>
        <end position="18"/>
    </location>
</feature>
<gene>
    <name evidence="3" type="ORF">Lgee_1497</name>
</gene>
<sequence>MRVALFFLCSLFLNVASARVVNYQTNNFKDIAQKYASLHVPMSRTLMVFDLDDTLMTMSRPLGSVGWWDWQSGLLKNPEIKGPRFATSMEHLSRVQKVLFERVPMELTDKDALPFLQQAAARGATLLGLTARGSELQHVTFTQLRDNGFIAKDASLFRQNGLRIHHKTHVKGAFSCPAFKQAPAYHQGVLFLSGGDKGQALLCALSQSDRSYKAILFVDDSRFNNRAIAKVFAESRDILVLNVNFTREHAKAQDARTNPDTQKHMLAEWKRLKKSLAAA</sequence>
<evidence type="ECO:0008006" key="5">
    <source>
        <dbReference type="Google" id="ProtNLM"/>
    </source>
</evidence>
<keyword evidence="1 2" id="KW-0732">Signal</keyword>
<dbReference type="EMBL" id="LNYC01000056">
    <property type="protein sequence ID" value="KTC98808.1"/>
    <property type="molecule type" value="Genomic_DNA"/>
</dbReference>
<protein>
    <recommendedName>
        <fullName evidence="5">DUF2608 domain-containing protein</fullName>
    </recommendedName>
</protein>
<comment type="caution">
    <text evidence="3">The sequence shown here is derived from an EMBL/GenBank/DDBJ whole genome shotgun (WGS) entry which is preliminary data.</text>
</comment>
<dbReference type="Proteomes" id="UP000054785">
    <property type="component" value="Unassembled WGS sequence"/>
</dbReference>
<dbReference type="AlphaFoldDB" id="A0A0W0TTP0"/>
<evidence type="ECO:0000313" key="4">
    <source>
        <dbReference type="Proteomes" id="UP000054785"/>
    </source>
</evidence>
<dbReference type="Gene3D" id="3.40.50.1000">
    <property type="entry name" value="HAD superfamily/HAD-like"/>
    <property type="match status" value="1"/>
</dbReference>
<dbReference type="STRING" id="45065.Lgee_1497"/>
<evidence type="ECO:0000256" key="2">
    <source>
        <dbReference type="SAM" id="SignalP"/>
    </source>
</evidence>
<dbReference type="Pfam" id="PF11019">
    <property type="entry name" value="DUF2608"/>
    <property type="match status" value="1"/>
</dbReference>
<accession>A0A0W0TTP0</accession>